<comment type="caution">
    <text evidence="2">The sequence shown here is derived from an EMBL/GenBank/DDBJ whole genome shotgun (WGS) entry which is preliminary data.</text>
</comment>
<dbReference type="InterPro" id="IPR036188">
    <property type="entry name" value="FAD/NAD-bd_sf"/>
</dbReference>
<dbReference type="PANTHER" id="PTHR13847">
    <property type="entry name" value="SARCOSINE DEHYDROGENASE-RELATED"/>
    <property type="match status" value="1"/>
</dbReference>
<organism evidence="2 3">
    <name type="scientific">Macrococcus lamae</name>
    <dbReference type="NCBI Taxonomy" id="198484"/>
    <lineage>
        <taxon>Bacteria</taxon>
        <taxon>Bacillati</taxon>
        <taxon>Bacillota</taxon>
        <taxon>Bacilli</taxon>
        <taxon>Bacillales</taxon>
        <taxon>Staphylococcaceae</taxon>
        <taxon>Macrococcus</taxon>
    </lineage>
</organism>
<dbReference type="Proteomes" id="UP000294802">
    <property type="component" value="Unassembled WGS sequence"/>
</dbReference>
<keyword evidence="3" id="KW-1185">Reference proteome</keyword>
<evidence type="ECO:0000313" key="3">
    <source>
        <dbReference type="Proteomes" id="UP000294802"/>
    </source>
</evidence>
<dbReference type="SUPFAM" id="SSF51905">
    <property type="entry name" value="FAD/NAD(P)-binding domain"/>
    <property type="match status" value="1"/>
</dbReference>
<feature type="domain" description="FAD dependent oxidoreductase" evidence="1">
    <location>
        <begin position="29"/>
        <end position="382"/>
    </location>
</feature>
<dbReference type="Gene3D" id="3.30.9.10">
    <property type="entry name" value="D-Amino Acid Oxidase, subunit A, domain 2"/>
    <property type="match status" value="1"/>
</dbReference>
<dbReference type="GO" id="GO:0005737">
    <property type="term" value="C:cytoplasm"/>
    <property type="evidence" value="ECO:0007669"/>
    <property type="project" value="TreeGrafter"/>
</dbReference>
<dbReference type="InterPro" id="IPR006076">
    <property type="entry name" value="FAD-dep_OxRdtase"/>
</dbReference>
<dbReference type="AlphaFoldDB" id="A0A4R6BV22"/>
<name>A0A4R6BV22_9STAP</name>
<dbReference type="Pfam" id="PF01266">
    <property type="entry name" value="DAO"/>
    <property type="match status" value="1"/>
</dbReference>
<evidence type="ECO:0000259" key="1">
    <source>
        <dbReference type="Pfam" id="PF01266"/>
    </source>
</evidence>
<dbReference type="EMBL" id="SCWB01000006">
    <property type="protein sequence ID" value="TDM12121.1"/>
    <property type="molecule type" value="Genomic_DNA"/>
</dbReference>
<gene>
    <name evidence="2" type="ORF">ERX29_04710</name>
</gene>
<dbReference type="OrthoDB" id="571248at2"/>
<proteinExistence type="predicted"/>
<sequence length="399" mass="45836">MMLHNGELFWPKTYYNNYYPSLDHEADGDILIIGGGMSGTITAFTMARAGYRTILIDKGTVAGESSAANTGLLQFMSDKTLADCIKDFGEKEAYEFYHLSFQGLEYIRELCQQLPDDVEFHNRSSILYASKRRHMAMLREEYIALRKFGFPCDLLNGKELKETYGINRSMGLLTHCDAEINPYVFIRRLIEKAVTEYGLRVYERTELLNWHSDGEEVRCDVHDGHITARNVIYAGGYADNDFVKSIKKKQFVRSFAIVTKPIPENKFWAEKAMIWETARPYLYIRHVEGNRIIVGGLDDNNKRVPSKRLIHKKSRKLVRKFNQLFPDIMIEADDCYGARFGETKDGKPFIGEVPDMPNCYMLLGYGGNGTVYSAFGAKLLLEMVRGEENPQHDIFRLDR</sequence>
<reference evidence="2 3" key="1">
    <citation type="submission" date="2019-01" db="EMBL/GenBank/DDBJ databases">
        <title>Draft genome sequences of the type strains of six Macrococcus species.</title>
        <authorList>
            <person name="Mazhar S."/>
            <person name="Altermann E."/>
            <person name="Hill C."/>
            <person name="Mcauliffe O."/>
        </authorList>
    </citation>
    <scope>NUCLEOTIDE SEQUENCE [LARGE SCALE GENOMIC DNA]</scope>
    <source>
        <strain evidence="2 3">CCM4815</strain>
    </source>
</reference>
<dbReference type="Gene3D" id="3.50.50.60">
    <property type="entry name" value="FAD/NAD(P)-binding domain"/>
    <property type="match status" value="1"/>
</dbReference>
<protein>
    <submittedName>
        <fullName evidence="2">FAD-binding oxidoreductase</fullName>
    </submittedName>
</protein>
<dbReference type="PANTHER" id="PTHR13847:SF201">
    <property type="entry name" value="PUTATIBE OXIDOREDUCTASE"/>
    <property type="match status" value="1"/>
</dbReference>
<accession>A0A4R6BV22</accession>
<evidence type="ECO:0000313" key="2">
    <source>
        <dbReference type="EMBL" id="TDM12121.1"/>
    </source>
</evidence>